<protein>
    <submittedName>
        <fullName evidence="2">Putative DNA mismatch repair protein</fullName>
    </submittedName>
</protein>
<dbReference type="EMBL" id="BBNY01000068">
    <property type="protein sequence ID" value="GAL90040.1"/>
    <property type="molecule type" value="Genomic_DNA"/>
</dbReference>
<dbReference type="OrthoDB" id="1524810at2"/>
<dbReference type="InterPro" id="IPR002625">
    <property type="entry name" value="Smr_dom"/>
</dbReference>
<evidence type="ECO:0000313" key="2">
    <source>
        <dbReference type="EMBL" id="GAL90040.1"/>
    </source>
</evidence>
<dbReference type="Pfam" id="PF01713">
    <property type="entry name" value="Smr"/>
    <property type="match status" value="1"/>
</dbReference>
<dbReference type="AlphaFoldDB" id="A0A098LT31"/>
<sequence length="185" mass="21354">MAFKVGDRVLVLDEDLSGVVKTIDGFEVTLETEDGFLLSFDASELVLDKNSNFIRQDAFNISDIDAIISEKEITRRKPAQRLKPKERAQAAMEVDLHIHNLVQSSRGMTNFDMLNLQLQTAQRQLEFAIKKRIQRIVFIHGVGEGVLREELETLFRRYDNLKYYDANYQKYGLGATEVYIYQNTN</sequence>
<name>A0A098LT31_9FLAO</name>
<comment type="caution">
    <text evidence="2">The sequence shown here is derived from an EMBL/GenBank/DDBJ whole genome shotgun (WGS) entry which is preliminary data.</text>
</comment>
<dbReference type="RefSeq" id="WP_045372281.1">
    <property type="nucleotide sequence ID" value="NZ_BBNY01000068.1"/>
</dbReference>
<evidence type="ECO:0000259" key="1">
    <source>
        <dbReference type="PROSITE" id="PS50828"/>
    </source>
</evidence>
<gene>
    <name evidence="2" type="ORF">JCM19538_780</name>
</gene>
<dbReference type="Proteomes" id="UP000030184">
    <property type="component" value="Unassembled WGS sequence"/>
</dbReference>
<organism evidence="2 3">
    <name type="scientific">Jejuia pallidilutea</name>
    <dbReference type="NCBI Taxonomy" id="504487"/>
    <lineage>
        <taxon>Bacteria</taxon>
        <taxon>Pseudomonadati</taxon>
        <taxon>Bacteroidota</taxon>
        <taxon>Flavobacteriia</taxon>
        <taxon>Flavobacteriales</taxon>
        <taxon>Flavobacteriaceae</taxon>
        <taxon>Jejuia</taxon>
    </lineage>
</organism>
<reference evidence="3" key="1">
    <citation type="journal article" date="2014" name="Genome Announc.">
        <title>Draft Genome Sequence of Marine Flavobacterium Jejuia pallidilutea Strain 11shimoA1 and Pigmentation Mutants.</title>
        <authorList>
            <person name="Takatani N."/>
            <person name="Nakanishi M."/>
            <person name="Meirelles P."/>
            <person name="Mino S."/>
            <person name="Suda W."/>
            <person name="Oshima K."/>
            <person name="Hattori M."/>
            <person name="Ohkuma M."/>
            <person name="Hosokawa M."/>
            <person name="Miyashita K."/>
            <person name="Thompson F.L."/>
            <person name="Niwa A."/>
            <person name="Sawabe T."/>
            <person name="Sawabe T."/>
        </authorList>
    </citation>
    <scope>NUCLEOTIDE SEQUENCE [LARGE SCALE GENOMIC DNA]</scope>
    <source>
        <strain evidence="3">JCM 19538</strain>
    </source>
</reference>
<proteinExistence type="predicted"/>
<accession>A0A098LT31</accession>
<dbReference type="InterPro" id="IPR036063">
    <property type="entry name" value="Smr_dom_sf"/>
</dbReference>
<feature type="domain" description="Smr" evidence="1">
    <location>
        <begin position="111"/>
        <end position="181"/>
    </location>
</feature>
<dbReference type="PROSITE" id="PS50828">
    <property type="entry name" value="SMR"/>
    <property type="match status" value="1"/>
</dbReference>
<evidence type="ECO:0000313" key="3">
    <source>
        <dbReference type="Proteomes" id="UP000030184"/>
    </source>
</evidence>
<dbReference type="Gene3D" id="3.30.1370.110">
    <property type="match status" value="1"/>
</dbReference>
<keyword evidence="3" id="KW-1185">Reference proteome</keyword>